<evidence type="ECO:0000313" key="2">
    <source>
        <dbReference type="EMBL" id="RWS13725.1"/>
    </source>
</evidence>
<dbReference type="Proteomes" id="UP000285301">
    <property type="component" value="Unassembled WGS sequence"/>
</dbReference>
<evidence type="ECO:0000313" key="1">
    <source>
        <dbReference type="EMBL" id="RWS13513.1"/>
    </source>
</evidence>
<dbReference type="EMBL" id="NCKU01000899">
    <property type="protein sequence ID" value="RWS13728.1"/>
    <property type="molecule type" value="Genomic_DNA"/>
</dbReference>
<name>A0A3S3SD43_9ACAR</name>
<evidence type="ECO:0000313" key="4">
    <source>
        <dbReference type="Proteomes" id="UP000285301"/>
    </source>
</evidence>
<reference evidence="3" key="2">
    <citation type="submission" date="2018-11" db="EMBL/GenBank/DDBJ databases">
        <title>Trombidioid mite genomics.</title>
        <authorList>
            <person name="Dong X."/>
        </authorList>
    </citation>
    <scope>NUCLEOTIDE SEQUENCE</scope>
    <source>
        <strain evidence="3">UoL-WK</strain>
    </source>
</reference>
<accession>A0A3S3SD43</accession>
<evidence type="ECO:0000313" key="3">
    <source>
        <dbReference type="EMBL" id="RWS13728.1"/>
    </source>
</evidence>
<gene>
    <name evidence="1" type="ORF">B4U79_00083</name>
    <name evidence="2" type="ORF">B4U79_00506</name>
    <name evidence="3" type="ORF">B4U79_11094</name>
</gene>
<reference evidence="3 4" key="1">
    <citation type="journal article" date="2018" name="Gigascience">
        <title>Genomes of trombidid mites reveal novel predicted allergens and laterally-transferred genes associated with secondary metabolism.</title>
        <authorList>
            <person name="Dong X."/>
            <person name="Chaisiri K."/>
            <person name="Xia D."/>
            <person name="Armstrong S.D."/>
            <person name="Fang Y."/>
            <person name="Donnelly M.J."/>
            <person name="Kadowaki T."/>
            <person name="McGarry J.W."/>
            <person name="Darby A.C."/>
            <person name="Makepeace B.L."/>
        </authorList>
    </citation>
    <scope>NUCLEOTIDE SEQUENCE [LARGE SCALE GENOMIC DNA]</scope>
    <source>
        <strain evidence="3">UoL-WK</strain>
    </source>
</reference>
<feature type="non-terminal residue" evidence="3">
    <location>
        <position position="1"/>
    </location>
</feature>
<dbReference type="OrthoDB" id="6512233at2759"/>
<protein>
    <submittedName>
        <fullName evidence="3">Glutamate gated chloride channel GluCl2-like protein</fullName>
    </submittedName>
</protein>
<proteinExistence type="predicted"/>
<dbReference type="AlphaFoldDB" id="A0A3S3SD43"/>
<organism evidence="3 4">
    <name type="scientific">Dinothrombium tinctorium</name>
    <dbReference type="NCBI Taxonomy" id="1965070"/>
    <lineage>
        <taxon>Eukaryota</taxon>
        <taxon>Metazoa</taxon>
        <taxon>Ecdysozoa</taxon>
        <taxon>Arthropoda</taxon>
        <taxon>Chelicerata</taxon>
        <taxon>Arachnida</taxon>
        <taxon>Acari</taxon>
        <taxon>Acariformes</taxon>
        <taxon>Trombidiformes</taxon>
        <taxon>Prostigmata</taxon>
        <taxon>Anystina</taxon>
        <taxon>Parasitengona</taxon>
        <taxon>Trombidioidea</taxon>
        <taxon>Trombidiidae</taxon>
        <taxon>Dinothrombium</taxon>
    </lineage>
</organism>
<comment type="caution">
    <text evidence="3">The sequence shown here is derived from an EMBL/GenBank/DDBJ whole genome shotgun (WGS) entry which is preliminary data.</text>
</comment>
<dbReference type="EMBL" id="NCKU01000900">
    <property type="protein sequence ID" value="RWS13725.1"/>
    <property type="molecule type" value="Genomic_DNA"/>
</dbReference>
<dbReference type="EMBL" id="NCKU01000965">
    <property type="protein sequence ID" value="RWS13513.1"/>
    <property type="molecule type" value="Genomic_DNA"/>
</dbReference>
<sequence>SNLRTIEKKILDSIIGDGRYDNRIRPSGLNASGATGKFLAALRKDKVI</sequence>
<keyword evidence="4" id="KW-1185">Reference proteome</keyword>